<evidence type="ECO:0000256" key="5">
    <source>
        <dbReference type="ARBA" id="ARBA00022679"/>
    </source>
</evidence>
<feature type="binding site" evidence="8">
    <location>
        <position position="119"/>
    </location>
    <ligand>
        <name>S-adenosyl-L-methionine</name>
        <dbReference type="ChEBI" id="CHEBI:59789"/>
    </ligand>
</feature>
<keyword evidence="2 8" id="KW-0690">Ribosome biogenesis</keyword>
<accession>A0A507EC11</accession>
<dbReference type="Pfam" id="PF01728">
    <property type="entry name" value="FtsJ"/>
    <property type="match status" value="1"/>
</dbReference>
<dbReference type="GO" id="GO:0000463">
    <property type="term" value="P:maturation of LSU-rRNA from tricistronic rRNA transcript (SSU-rRNA, 5.8S rRNA, LSU-rRNA)"/>
    <property type="evidence" value="ECO:0007669"/>
    <property type="project" value="TreeGrafter"/>
</dbReference>
<feature type="domain" description="DUF3381" evidence="12">
    <location>
        <begin position="249"/>
        <end position="398"/>
    </location>
</feature>
<feature type="compositionally biased region" description="Basic residues" evidence="9">
    <location>
        <begin position="870"/>
        <end position="881"/>
    </location>
</feature>
<dbReference type="GO" id="GO:0000466">
    <property type="term" value="P:maturation of 5.8S rRNA from tricistronic rRNA transcript (SSU-rRNA, 5.8S rRNA, LSU-rRNA)"/>
    <property type="evidence" value="ECO:0007669"/>
    <property type="project" value="TreeGrafter"/>
</dbReference>
<evidence type="ECO:0000256" key="3">
    <source>
        <dbReference type="ARBA" id="ARBA00022552"/>
    </source>
</evidence>
<feature type="domain" description="Ribosomal RNA methyltransferase SPB1-like C-terminal" evidence="11">
    <location>
        <begin position="664"/>
        <end position="900"/>
    </location>
</feature>
<feature type="region of interest" description="Disordered" evidence="9">
    <location>
        <begin position="864"/>
        <end position="908"/>
    </location>
</feature>
<evidence type="ECO:0000259" key="11">
    <source>
        <dbReference type="Pfam" id="PF07780"/>
    </source>
</evidence>
<comment type="caution">
    <text evidence="13">The sequence shown here is derived from an EMBL/GenBank/DDBJ whole genome shotgun (WGS) entry which is preliminary data.</text>
</comment>
<feature type="compositionally biased region" description="Acidic residues" evidence="9">
    <location>
        <begin position="461"/>
        <end position="485"/>
    </location>
</feature>
<evidence type="ECO:0000313" key="13">
    <source>
        <dbReference type="EMBL" id="TPX61629.1"/>
    </source>
</evidence>
<feature type="compositionally biased region" description="Acidic residues" evidence="9">
    <location>
        <begin position="558"/>
        <end position="571"/>
    </location>
</feature>
<keyword evidence="4 8" id="KW-0489">Methyltransferase</keyword>
<dbReference type="GO" id="GO:0016435">
    <property type="term" value="F:rRNA (guanine) methyltransferase activity"/>
    <property type="evidence" value="ECO:0007669"/>
    <property type="project" value="TreeGrafter"/>
</dbReference>
<dbReference type="SUPFAM" id="SSF53335">
    <property type="entry name" value="S-adenosyl-L-methionine-dependent methyltransferases"/>
    <property type="match status" value="1"/>
</dbReference>
<proteinExistence type="inferred from homology"/>
<feature type="binding site" evidence="8">
    <location>
        <position position="94"/>
    </location>
    <ligand>
        <name>S-adenosyl-L-methionine</name>
        <dbReference type="ChEBI" id="CHEBI:59789"/>
    </ligand>
</feature>
<protein>
    <submittedName>
        <fullName evidence="13">Uncharacterized protein</fullName>
    </submittedName>
</protein>
<dbReference type="Proteomes" id="UP000318582">
    <property type="component" value="Unassembled WGS sequence"/>
</dbReference>
<dbReference type="HAMAP" id="MF_01547">
    <property type="entry name" value="RNA_methyltr_E"/>
    <property type="match status" value="1"/>
</dbReference>
<comment type="similarity">
    <text evidence="8">Belongs to the class I-like SAM-binding methyltransferase superfamily. RNA methyltransferase RlmE family. SPB1 subfamily.</text>
</comment>
<dbReference type="GO" id="GO:0005730">
    <property type="term" value="C:nucleolus"/>
    <property type="evidence" value="ECO:0007669"/>
    <property type="project" value="UniProtKB-SubCell"/>
</dbReference>
<dbReference type="PANTHER" id="PTHR10920:SF13">
    <property type="entry name" value="PRE-RRNA 2'-O-RIBOSE RNA METHYLTRANSFERASE FTSJ3"/>
    <property type="match status" value="1"/>
</dbReference>
<feature type="region of interest" description="Disordered" evidence="9">
    <location>
        <begin position="539"/>
        <end position="686"/>
    </location>
</feature>
<evidence type="ECO:0000256" key="6">
    <source>
        <dbReference type="ARBA" id="ARBA00022691"/>
    </source>
</evidence>
<organism evidence="13 14">
    <name type="scientific">Powellomyces hirtus</name>
    <dbReference type="NCBI Taxonomy" id="109895"/>
    <lineage>
        <taxon>Eukaryota</taxon>
        <taxon>Fungi</taxon>
        <taxon>Fungi incertae sedis</taxon>
        <taxon>Chytridiomycota</taxon>
        <taxon>Chytridiomycota incertae sedis</taxon>
        <taxon>Chytridiomycetes</taxon>
        <taxon>Spizellomycetales</taxon>
        <taxon>Powellomycetaceae</taxon>
        <taxon>Powellomyces</taxon>
    </lineage>
</organism>
<feature type="region of interest" description="Disordered" evidence="9">
    <location>
        <begin position="456"/>
        <end position="494"/>
    </location>
</feature>
<keyword evidence="14" id="KW-1185">Reference proteome</keyword>
<dbReference type="InterPro" id="IPR012920">
    <property type="entry name" value="rRNA_MeTfrase_SPB1-like_C"/>
</dbReference>
<evidence type="ECO:0000259" key="10">
    <source>
        <dbReference type="Pfam" id="PF01728"/>
    </source>
</evidence>
<evidence type="ECO:0000256" key="9">
    <source>
        <dbReference type="SAM" id="MobiDB-lite"/>
    </source>
</evidence>
<dbReference type="InterPro" id="IPR024576">
    <property type="entry name" value="rRNA_MeTfrase_Spb1_DUF3381"/>
</dbReference>
<evidence type="ECO:0000256" key="4">
    <source>
        <dbReference type="ARBA" id="ARBA00022603"/>
    </source>
</evidence>
<reference evidence="13 14" key="1">
    <citation type="journal article" date="2019" name="Sci. Rep.">
        <title>Comparative genomics of chytrid fungi reveal insights into the obligate biotrophic and pathogenic lifestyle of Synchytrium endobioticum.</title>
        <authorList>
            <person name="van de Vossenberg B.T.L.H."/>
            <person name="Warris S."/>
            <person name="Nguyen H.D.T."/>
            <person name="van Gent-Pelzer M.P.E."/>
            <person name="Joly D.L."/>
            <person name="van de Geest H.C."/>
            <person name="Bonants P.J.M."/>
            <person name="Smith D.S."/>
            <person name="Levesque C.A."/>
            <person name="van der Lee T.A.J."/>
        </authorList>
    </citation>
    <scope>NUCLEOTIDE SEQUENCE [LARGE SCALE GENOMIC DNA]</scope>
    <source>
        <strain evidence="13 14">CBS 809.83</strain>
    </source>
</reference>
<dbReference type="Gene3D" id="3.40.50.150">
    <property type="entry name" value="Vaccinia Virus protein VP39"/>
    <property type="match status" value="1"/>
</dbReference>
<feature type="active site" description="Proton acceptor" evidence="8">
    <location>
        <position position="159"/>
    </location>
</feature>
<dbReference type="PANTHER" id="PTHR10920">
    <property type="entry name" value="RIBOSOMAL RNA METHYLTRANSFERASE"/>
    <property type="match status" value="1"/>
</dbReference>
<feature type="compositionally biased region" description="Basic and acidic residues" evidence="9">
    <location>
        <begin position="882"/>
        <end position="898"/>
    </location>
</feature>
<keyword evidence="5 8" id="KW-0808">Transferase</keyword>
<feature type="compositionally biased region" description="Acidic residues" evidence="9">
    <location>
        <begin position="658"/>
        <end position="668"/>
    </location>
</feature>
<comment type="subcellular location">
    <subcellularLocation>
        <location evidence="1 8">Nucleus</location>
        <location evidence="1 8">Nucleolus</location>
    </subcellularLocation>
</comment>
<feature type="binding site" evidence="8">
    <location>
        <position position="58"/>
    </location>
    <ligand>
        <name>S-adenosyl-L-methionine</name>
        <dbReference type="ChEBI" id="CHEBI:59789"/>
    </ligand>
</feature>
<feature type="compositionally biased region" description="Acidic residues" evidence="9">
    <location>
        <begin position="600"/>
        <end position="609"/>
    </location>
</feature>
<dbReference type="InterPro" id="IPR029063">
    <property type="entry name" value="SAM-dependent_MTases_sf"/>
</dbReference>
<dbReference type="Pfam" id="PF11861">
    <property type="entry name" value="DUF3381"/>
    <property type="match status" value="1"/>
</dbReference>
<dbReference type="InterPro" id="IPR028589">
    <property type="entry name" value="SPB1-like"/>
</dbReference>
<dbReference type="EMBL" id="QEAQ01000006">
    <property type="protein sequence ID" value="TPX61629.1"/>
    <property type="molecule type" value="Genomic_DNA"/>
</dbReference>
<gene>
    <name evidence="13" type="ORF">PhCBS80983_g00920</name>
</gene>
<feature type="domain" description="Ribosomal RNA methyltransferase FtsJ" evidence="10">
    <location>
        <begin position="26"/>
        <end position="202"/>
    </location>
</feature>
<feature type="compositionally biased region" description="Basic and acidic residues" evidence="9">
    <location>
        <begin position="632"/>
        <end position="653"/>
    </location>
</feature>
<keyword evidence="3 8" id="KW-0698">rRNA processing</keyword>
<dbReference type="InterPro" id="IPR015507">
    <property type="entry name" value="rRNA-MeTfrase_E"/>
</dbReference>
<evidence type="ECO:0000256" key="7">
    <source>
        <dbReference type="ARBA" id="ARBA00023242"/>
    </source>
</evidence>
<dbReference type="AlphaFoldDB" id="A0A507EC11"/>
<evidence type="ECO:0000256" key="8">
    <source>
        <dbReference type="HAMAP-Rule" id="MF_03163"/>
    </source>
</evidence>
<keyword evidence="6 8" id="KW-0949">S-adenosyl-L-methionine</keyword>
<dbReference type="STRING" id="109895.A0A507EC11"/>
<sequence length="908" mass="102834">MPGRTAKKYAKGRLDKYYHMAKEQGYRARSAFKLIQLNKKYNFLEKSKCLVDLCAAPGGWLQVASKYMPKPNVIIGLDLVPIKPIPGVITHVEDITTQKCRATLKKELKTWKADVFLHDGAPNVGVSWIQDAFTQSELVLASLKLATEFLMVGGCFVTKVFRSKDYNKLIWVFNQFFGKVEATKPASSRNVSAEIFVVCREYKAPKKVDPRLLDPKYVFKEIDDVADEDMDEKKKKERQGALLNDLFHPEKRKRHRTGYADGDYTLHIANNIADFIKGPDFLTTLTGSNELRFDMDDFGKAMAEHPITTEEIIACCKDLKVLGKKDFKDLLKWRDAMRLDLGITTKKAAKDDDEGEEEEVANDPESLADQLDAERKIAASRQKREKRKARERKAKQLIKFRLGMGTPSDIGLDASEAGAMGIMDGDDEGLFRMNGVSSEDVKKTQAITAAEQAAADLMLTDSEDDNEDDSELDDEDDAAEYDSDEDVHRKMSHLENKLDTLYEQFCERRIDKDPSLRVKKQKEGAKAFEEWYGIEFDNKRKRATDDVDGEEGAAGADESSDFSDDTSDDSDMERQQRKKPALKQVAGKKRKATAVTTPEAPEEEEEDATVDPRALSKRARVFFDNPLFKSLEQPKPKPAAPKDAKLTKKDLFAKEMNGTDDEDGDSDLDAVPTRQEVKKNNKKKMMIDGFEEDSEDEGKETNGFEVVPAGLDINGRPDDNFAITTAEAYTLAQKMVRKSSKRDVIDEAYNRYAFNDPELPDWFTTDESRHNKPSLPITKEAVTIIRQKQRSLDARPIKKVAEAKFRKQMRTARRLEKMLKKANNVMDDEGGEMSEKSKLLEVSKLKRKAKGKSDTKKTEVVVARGVNRAKQGRPKGVKGRYKMVDPRMKKEVRAEKRAAKANGRKRRK</sequence>
<evidence type="ECO:0000259" key="12">
    <source>
        <dbReference type="Pfam" id="PF11861"/>
    </source>
</evidence>
<dbReference type="FunFam" id="3.40.50.150:FF:000004">
    <property type="entry name" value="AdoMet-dependent rRNA methyltransferase SPB1"/>
    <property type="match status" value="1"/>
</dbReference>
<name>A0A507EC11_9FUNG</name>
<keyword evidence="7 8" id="KW-0539">Nucleus</keyword>
<dbReference type="Pfam" id="PF07780">
    <property type="entry name" value="Spb1_C"/>
    <property type="match status" value="1"/>
</dbReference>
<dbReference type="GO" id="GO:0008650">
    <property type="term" value="F:rRNA (uridine-2'-O-)-methyltransferase activity"/>
    <property type="evidence" value="ECO:0007669"/>
    <property type="project" value="TreeGrafter"/>
</dbReference>
<feature type="compositionally biased region" description="Acidic residues" evidence="9">
    <location>
        <begin position="351"/>
        <end position="362"/>
    </location>
</feature>
<feature type="binding site" evidence="8">
    <location>
        <position position="60"/>
    </location>
    <ligand>
        <name>S-adenosyl-L-methionine</name>
        <dbReference type="ChEBI" id="CHEBI:59789"/>
    </ligand>
</feature>
<dbReference type="InterPro" id="IPR002877">
    <property type="entry name" value="RNA_MeTrfase_FtsJ_dom"/>
</dbReference>
<evidence type="ECO:0000256" key="2">
    <source>
        <dbReference type="ARBA" id="ARBA00022517"/>
    </source>
</evidence>
<feature type="binding site" evidence="8">
    <location>
        <position position="78"/>
    </location>
    <ligand>
        <name>S-adenosyl-L-methionine</name>
        <dbReference type="ChEBI" id="CHEBI:59789"/>
    </ligand>
</feature>
<evidence type="ECO:0000256" key="1">
    <source>
        <dbReference type="ARBA" id="ARBA00004604"/>
    </source>
</evidence>
<dbReference type="HAMAP" id="MF_03163">
    <property type="entry name" value="RNA_methyltr_E_SPB1"/>
    <property type="match status" value="1"/>
</dbReference>
<dbReference type="GO" id="GO:0030687">
    <property type="term" value="C:preribosome, large subunit precursor"/>
    <property type="evidence" value="ECO:0007669"/>
    <property type="project" value="TreeGrafter"/>
</dbReference>
<feature type="compositionally biased region" description="Basic residues" evidence="9">
    <location>
        <begin position="576"/>
        <end position="592"/>
    </location>
</feature>
<evidence type="ECO:0000313" key="14">
    <source>
        <dbReference type="Proteomes" id="UP000318582"/>
    </source>
</evidence>
<dbReference type="InterPro" id="IPR050082">
    <property type="entry name" value="RNA_methyltr_RlmE"/>
</dbReference>
<feature type="region of interest" description="Disordered" evidence="9">
    <location>
        <begin position="347"/>
        <end position="371"/>
    </location>
</feature>